<dbReference type="Proteomes" id="UP001205919">
    <property type="component" value="Unassembled WGS sequence"/>
</dbReference>
<evidence type="ECO:0000256" key="8">
    <source>
        <dbReference type="SAM" id="Phobius"/>
    </source>
</evidence>
<dbReference type="RefSeq" id="WP_256181142.1">
    <property type="nucleotide sequence ID" value="NZ_CATXDJ010000011.1"/>
</dbReference>
<dbReference type="Pfam" id="PF02028">
    <property type="entry name" value="BCCT"/>
    <property type="match status" value="1"/>
</dbReference>
<accession>A0AAW5K2F4</accession>
<evidence type="ECO:0000256" key="3">
    <source>
        <dbReference type="ARBA" id="ARBA00022448"/>
    </source>
</evidence>
<dbReference type="EMBL" id="JANFYT010000001">
    <property type="protein sequence ID" value="MCQ4812933.1"/>
    <property type="molecule type" value="Genomic_DNA"/>
</dbReference>
<evidence type="ECO:0000313" key="10">
    <source>
        <dbReference type="Proteomes" id="UP001205919"/>
    </source>
</evidence>
<feature type="transmembrane region" description="Helical" evidence="8">
    <location>
        <begin position="357"/>
        <end position="376"/>
    </location>
</feature>
<dbReference type="InterPro" id="IPR000060">
    <property type="entry name" value="BCCT_transptr"/>
</dbReference>
<gene>
    <name evidence="9" type="ORF">NE630_00685</name>
</gene>
<feature type="transmembrane region" description="Helical" evidence="8">
    <location>
        <begin position="241"/>
        <end position="261"/>
    </location>
</feature>
<feature type="transmembrane region" description="Helical" evidence="8">
    <location>
        <begin position="490"/>
        <end position="511"/>
    </location>
</feature>
<name>A0AAW5K2F4_9BACT</name>
<evidence type="ECO:0000256" key="4">
    <source>
        <dbReference type="ARBA" id="ARBA00022475"/>
    </source>
</evidence>
<feature type="transmembrane region" description="Helical" evidence="8">
    <location>
        <begin position="415"/>
        <end position="439"/>
    </location>
</feature>
<feature type="transmembrane region" description="Helical" evidence="8">
    <location>
        <begin position="55"/>
        <end position="73"/>
    </location>
</feature>
<evidence type="ECO:0000256" key="7">
    <source>
        <dbReference type="ARBA" id="ARBA00023136"/>
    </source>
</evidence>
<keyword evidence="10" id="KW-1185">Reference proteome</keyword>
<feature type="transmembrane region" description="Helical" evidence="8">
    <location>
        <begin position="155"/>
        <end position="173"/>
    </location>
</feature>
<feature type="transmembrane region" description="Helical" evidence="8">
    <location>
        <begin position="273"/>
        <end position="295"/>
    </location>
</feature>
<feature type="transmembrane region" description="Helical" evidence="8">
    <location>
        <begin position="460"/>
        <end position="478"/>
    </location>
</feature>
<keyword evidence="7 8" id="KW-0472">Membrane</keyword>
<proteinExistence type="inferred from homology"/>
<dbReference type="PANTHER" id="PTHR30047:SF7">
    <property type="entry name" value="HIGH-AFFINITY CHOLINE TRANSPORT PROTEIN"/>
    <property type="match status" value="1"/>
</dbReference>
<keyword evidence="5 8" id="KW-0812">Transmembrane</keyword>
<reference evidence="9 10" key="1">
    <citation type="submission" date="2022-06" db="EMBL/GenBank/DDBJ databases">
        <title>Isolation of gut microbiota from human fecal samples.</title>
        <authorList>
            <person name="Pamer E.G."/>
            <person name="Barat B."/>
            <person name="Waligurski E."/>
            <person name="Medina S."/>
            <person name="Paddock L."/>
            <person name="Mostad J."/>
        </authorList>
    </citation>
    <scope>NUCLEOTIDE SEQUENCE [LARGE SCALE GENOMIC DNA]</scope>
    <source>
        <strain evidence="9 10">DFI.9.90</strain>
    </source>
</reference>
<keyword evidence="6 8" id="KW-1133">Transmembrane helix</keyword>
<sequence>MDSGKTPMDMKKAVRWEVFIPAYIVIAAAAIVGIVNKDMLTQACNMIFTWSLDTFGWLYQISIMACFVLVAVVTFSKIGKIRIGGKDAKPKYSFATWFAMALTGGIATGIVTWGVNEPVIYLGNVWGELDKLGITPGTTDAAIFAMARTYYNWTFVPYAIYALCGLLVAYIYYHKRDSLTVTATLKPLFGDKIATPAASAVIDTLSMLALTIGLTTGLTMAITLTVTGLKAGYGIDVNLPVFIAIGVAIVCAFTFSTYVGLDKGLKIVGNLNAWFYYGLIVLLFVAGPTLFILRIGTAGLATWMHNFWLWGLDPIDIGGAPLTRSWTLFDWAFWVGYAPVTGIFLAMLSYGRTIREYMIVNWVLPSLFGIVWFAVWGSSAMHMQMSGGADLVGALNSGGAVMALWEFLKNLPFGIGYVVLPVNILVILASFITCADATLTNIGSMCMRNVPIGTEPPAKIKIVWGISVGIVSIIMAAFGGGAQGVDGVKALSSAAGFVVLFIFAIQVVAFVKAFFIDKFQEEPVAEDHQK</sequence>
<comment type="subcellular location">
    <subcellularLocation>
        <location evidence="1">Cell membrane</location>
        <topology evidence="1">Multi-pass membrane protein</topology>
    </subcellularLocation>
</comment>
<comment type="similarity">
    <text evidence="2">Belongs to the BCCT transporter (TC 2.A.15) family.</text>
</comment>
<evidence type="ECO:0000313" key="9">
    <source>
        <dbReference type="EMBL" id="MCQ4812933.1"/>
    </source>
</evidence>
<feature type="transmembrane region" description="Helical" evidence="8">
    <location>
        <begin position="94"/>
        <end position="115"/>
    </location>
</feature>
<dbReference type="AlphaFoldDB" id="A0AAW5K2F4"/>
<evidence type="ECO:0000256" key="2">
    <source>
        <dbReference type="ARBA" id="ARBA00005658"/>
    </source>
</evidence>
<feature type="transmembrane region" description="Helical" evidence="8">
    <location>
        <begin position="331"/>
        <end position="350"/>
    </location>
</feature>
<dbReference type="GO" id="GO:0022857">
    <property type="term" value="F:transmembrane transporter activity"/>
    <property type="evidence" value="ECO:0007669"/>
    <property type="project" value="InterPro"/>
</dbReference>
<comment type="caution">
    <text evidence="9">The sequence shown here is derived from an EMBL/GenBank/DDBJ whole genome shotgun (WGS) entry which is preliminary data.</text>
</comment>
<keyword evidence="4" id="KW-1003">Cell membrane</keyword>
<evidence type="ECO:0000256" key="1">
    <source>
        <dbReference type="ARBA" id="ARBA00004651"/>
    </source>
</evidence>
<protein>
    <submittedName>
        <fullName evidence="9">BCCT family transporter</fullName>
    </submittedName>
</protein>
<evidence type="ECO:0000256" key="6">
    <source>
        <dbReference type="ARBA" id="ARBA00022989"/>
    </source>
</evidence>
<evidence type="ECO:0000256" key="5">
    <source>
        <dbReference type="ARBA" id="ARBA00022692"/>
    </source>
</evidence>
<feature type="transmembrane region" description="Helical" evidence="8">
    <location>
        <begin position="16"/>
        <end position="35"/>
    </location>
</feature>
<organism evidence="9 10">
    <name type="scientific">Cloacibacillus evryensis</name>
    <dbReference type="NCBI Taxonomy" id="508460"/>
    <lineage>
        <taxon>Bacteria</taxon>
        <taxon>Thermotogati</taxon>
        <taxon>Synergistota</taxon>
        <taxon>Synergistia</taxon>
        <taxon>Synergistales</taxon>
        <taxon>Synergistaceae</taxon>
        <taxon>Cloacibacillus</taxon>
    </lineage>
</organism>
<keyword evidence="3" id="KW-0813">Transport</keyword>
<feature type="transmembrane region" description="Helical" evidence="8">
    <location>
        <begin position="208"/>
        <end position="229"/>
    </location>
</feature>
<dbReference type="GO" id="GO:0005886">
    <property type="term" value="C:plasma membrane"/>
    <property type="evidence" value="ECO:0007669"/>
    <property type="project" value="UniProtKB-SubCell"/>
</dbReference>
<dbReference type="PANTHER" id="PTHR30047">
    <property type="entry name" value="HIGH-AFFINITY CHOLINE TRANSPORT PROTEIN-RELATED"/>
    <property type="match status" value="1"/>
</dbReference>